<keyword evidence="2" id="KW-0812">Transmembrane</keyword>
<dbReference type="Pfam" id="PF00939">
    <property type="entry name" value="Na_sulph_symp"/>
    <property type="match status" value="1"/>
</dbReference>
<evidence type="ECO:0000256" key="3">
    <source>
        <dbReference type="ARBA" id="ARBA00022989"/>
    </source>
</evidence>
<dbReference type="EMBL" id="LR134155">
    <property type="protein sequence ID" value="VEA68322.1"/>
    <property type="molecule type" value="Genomic_DNA"/>
</dbReference>
<accession>A0A3S4H2Z9</accession>
<evidence type="ECO:0000256" key="1">
    <source>
        <dbReference type="ARBA" id="ARBA00004141"/>
    </source>
</evidence>
<evidence type="ECO:0000313" key="5">
    <source>
        <dbReference type="EMBL" id="VEA68322.1"/>
    </source>
</evidence>
<protein>
    <submittedName>
        <fullName evidence="5">Citrate/succinate antiporter</fullName>
    </submittedName>
</protein>
<dbReference type="Proteomes" id="UP000271603">
    <property type="component" value="Chromosome"/>
</dbReference>
<evidence type="ECO:0000256" key="4">
    <source>
        <dbReference type="ARBA" id="ARBA00023136"/>
    </source>
</evidence>
<keyword evidence="3" id="KW-1133">Transmembrane helix</keyword>
<keyword evidence="4" id="KW-0472">Membrane</keyword>
<proteinExistence type="predicted"/>
<sequence>MPMEQLSILLVLSIGLMGVLTPYATGPGVIIYGCGYVKSKDYWRLGRSSACCISPPCC</sequence>
<dbReference type="GO" id="GO:0022857">
    <property type="term" value="F:transmembrane transporter activity"/>
    <property type="evidence" value="ECO:0007669"/>
    <property type="project" value="InterPro"/>
</dbReference>
<evidence type="ECO:0000256" key="2">
    <source>
        <dbReference type="ARBA" id="ARBA00022692"/>
    </source>
</evidence>
<reference evidence="5 6" key="1">
    <citation type="submission" date="2018-12" db="EMBL/GenBank/DDBJ databases">
        <authorList>
            <consortium name="Pathogen Informatics"/>
        </authorList>
    </citation>
    <scope>NUCLEOTIDE SEQUENCE [LARGE SCALE GENOMIC DNA]</scope>
    <source>
        <strain evidence="5 6">NCTC9419</strain>
    </source>
</reference>
<organism evidence="5 6">
    <name type="scientific">Serratia rubidaea</name>
    <name type="common">Serratia marinorubra</name>
    <dbReference type="NCBI Taxonomy" id="61652"/>
    <lineage>
        <taxon>Bacteria</taxon>
        <taxon>Pseudomonadati</taxon>
        <taxon>Pseudomonadota</taxon>
        <taxon>Gammaproteobacteria</taxon>
        <taxon>Enterobacterales</taxon>
        <taxon>Yersiniaceae</taxon>
        <taxon>Serratia</taxon>
    </lineage>
</organism>
<dbReference type="AlphaFoldDB" id="A0A3S4H2Z9"/>
<gene>
    <name evidence="5" type="primary">citT_1</name>
    <name evidence="5" type="ORF">NCTC9419_00378</name>
</gene>
<comment type="subcellular location">
    <subcellularLocation>
        <location evidence="1">Membrane</location>
        <topology evidence="1">Multi-pass membrane protein</topology>
    </subcellularLocation>
</comment>
<evidence type="ECO:0000313" key="6">
    <source>
        <dbReference type="Proteomes" id="UP000271603"/>
    </source>
</evidence>
<name>A0A3S4H2Z9_SERRU</name>
<dbReference type="InterPro" id="IPR001898">
    <property type="entry name" value="SLC13A/DASS"/>
</dbReference>
<dbReference type="GO" id="GO:0016020">
    <property type="term" value="C:membrane"/>
    <property type="evidence" value="ECO:0007669"/>
    <property type="project" value="UniProtKB-SubCell"/>
</dbReference>